<feature type="non-terminal residue" evidence="1">
    <location>
        <position position="1"/>
    </location>
</feature>
<evidence type="ECO:0000313" key="1">
    <source>
        <dbReference type="EMBL" id="GMI27692.1"/>
    </source>
</evidence>
<reference evidence="1 2" key="1">
    <citation type="journal article" date="2023" name="Commun. Biol.">
        <title>Genome analysis of Parmales, the sister group of diatoms, reveals the evolutionary specialization of diatoms from phago-mixotrophs to photoautotrophs.</title>
        <authorList>
            <person name="Ban H."/>
            <person name="Sato S."/>
            <person name="Yoshikawa S."/>
            <person name="Yamada K."/>
            <person name="Nakamura Y."/>
            <person name="Ichinomiya M."/>
            <person name="Sato N."/>
            <person name="Blanc-Mathieu R."/>
            <person name="Endo H."/>
            <person name="Kuwata A."/>
            <person name="Ogata H."/>
        </authorList>
    </citation>
    <scope>NUCLEOTIDE SEQUENCE [LARGE SCALE GENOMIC DNA]</scope>
</reference>
<keyword evidence="2" id="KW-1185">Reference proteome</keyword>
<dbReference type="Proteomes" id="UP001165060">
    <property type="component" value="Unassembled WGS sequence"/>
</dbReference>
<evidence type="ECO:0000313" key="2">
    <source>
        <dbReference type="Proteomes" id="UP001165060"/>
    </source>
</evidence>
<proteinExistence type="predicted"/>
<protein>
    <submittedName>
        <fullName evidence="1">Uncharacterized protein</fullName>
    </submittedName>
</protein>
<comment type="caution">
    <text evidence="1">The sequence shown here is derived from an EMBL/GenBank/DDBJ whole genome shotgun (WGS) entry which is preliminary data.</text>
</comment>
<accession>A0ABQ6MKQ3</accession>
<feature type="non-terminal residue" evidence="1">
    <location>
        <position position="89"/>
    </location>
</feature>
<gene>
    <name evidence="1" type="ORF">TeGR_g10239</name>
</gene>
<organism evidence="1 2">
    <name type="scientific">Tetraparma gracilis</name>
    <dbReference type="NCBI Taxonomy" id="2962635"/>
    <lineage>
        <taxon>Eukaryota</taxon>
        <taxon>Sar</taxon>
        <taxon>Stramenopiles</taxon>
        <taxon>Ochrophyta</taxon>
        <taxon>Bolidophyceae</taxon>
        <taxon>Parmales</taxon>
        <taxon>Triparmaceae</taxon>
        <taxon>Tetraparma</taxon>
    </lineage>
</organism>
<sequence length="89" mass="9817">FIVEAVPSAPGALTFYQKGYQNWPALCSRMGDRVQCVDVYDVGGEVLTAILANEDCEVETASLFLYLNGAFEDDPPQSAVQSEIEQLRR</sequence>
<dbReference type="EMBL" id="BRYB01005680">
    <property type="protein sequence ID" value="GMI27692.1"/>
    <property type="molecule type" value="Genomic_DNA"/>
</dbReference>
<name>A0ABQ6MKQ3_9STRA</name>